<evidence type="ECO:0000313" key="2">
    <source>
        <dbReference type="EMBL" id="VDM72641.1"/>
    </source>
</evidence>
<proteinExistence type="predicted"/>
<organism evidence="2 3">
    <name type="scientific">Strongylus vulgaris</name>
    <name type="common">Blood worm</name>
    <dbReference type="NCBI Taxonomy" id="40348"/>
    <lineage>
        <taxon>Eukaryota</taxon>
        <taxon>Metazoa</taxon>
        <taxon>Ecdysozoa</taxon>
        <taxon>Nematoda</taxon>
        <taxon>Chromadorea</taxon>
        <taxon>Rhabditida</taxon>
        <taxon>Rhabditina</taxon>
        <taxon>Rhabditomorpha</taxon>
        <taxon>Strongyloidea</taxon>
        <taxon>Strongylidae</taxon>
        <taxon>Strongylus</taxon>
    </lineage>
</organism>
<evidence type="ECO:0000256" key="1">
    <source>
        <dbReference type="SAM" id="Phobius"/>
    </source>
</evidence>
<feature type="transmembrane region" description="Helical" evidence="1">
    <location>
        <begin position="30"/>
        <end position="49"/>
    </location>
</feature>
<dbReference type="InterPro" id="IPR019428">
    <property type="entry name" value="7TM_GPCR_serpentine_rcpt_Str"/>
</dbReference>
<dbReference type="OrthoDB" id="5783895at2759"/>
<sequence>MGAVPLIRPELVFIRRSGKMDIEKILDPVSIAQLFVAILVNSFFAYIVCKKGEKKIGTYKYLLISFAACNIIYSSSEFLAKPIGLVYRNSIMVYSKGLFTKVQPTGTLLLCFFSSMYGLQMAILALHFLYRYVVVCR</sequence>
<dbReference type="EMBL" id="UYYB01026439">
    <property type="protein sequence ID" value="VDM72641.1"/>
    <property type="molecule type" value="Genomic_DNA"/>
</dbReference>
<gene>
    <name evidence="2" type="ORF">SVUK_LOCUS7639</name>
</gene>
<dbReference type="PANTHER" id="PTHR45907:SF16">
    <property type="entry name" value="SERPENTINE RECEPTOR, CLASS J"/>
    <property type="match status" value="1"/>
</dbReference>
<dbReference type="SUPFAM" id="SSF81321">
    <property type="entry name" value="Family A G protein-coupled receptor-like"/>
    <property type="match status" value="1"/>
</dbReference>
<dbReference type="InterPro" id="IPR019423">
    <property type="entry name" value="7TM_GPCR_serpentine_rcpt_Srj"/>
</dbReference>
<accession>A0A3P7IHE1</accession>
<dbReference type="Proteomes" id="UP000270094">
    <property type="component" value="Unassembled WGS sequence"/>
</dbReference>
<keyword evidence="1" id="KW-1133">Transmembrane helix</keyword>
<feature type="transmembrane region" description="Helical" evidence="1">
    <location>
        <begin position="107"/>
        <end position="130"/>
    </location>
</feature>
<protein>
    <recommendedName>
        <fullName evidence="4">Very-long-chain 3-oxoacyl-CoA synthase</fullName>
    </recommendedName>
</protein>
<reference evidence="2 3" key="1">
    <citation type="submission" date="2018-11" db="EMBL/GenBank/DDBJ databases">
        <authorList>
            <consortium name="Pathogen Informatics"/>
        </authorList>
    </citation>
    <scope>NUCLEOTIDE SEQUENCE [LARGE SCALE GENOMIC DNA]</scope>
</reference>
<dbReference type="Pfam" id="PF10326">
    <property type="entry name" value="7TM_GPCR_Str"/>
    <property type="match status" value="1"/>
</dbReference>
<dbReference type="PANTHER" id="PTHR45907">
    <property type="entry name" value="SERPENTINE RECEPTOR, CLASS J"/>
    <property type="match status" value="1"/>
</dbReference>
<keyword evidence="1" id="KW-0812">Transmembrane</keyword>
<evidence type="ECO:0008006" key="4">
    <source>
        <dbReference type="Google" id="ProtNLM"/>
    </source>
</evidence>
<dbReference type="AlphaFoldDB" id="A0A3P7IHE1"/>
<name>A0A3P7IHE1_STRVU</name>
<feature type="transmembrane region" description="Helical" evidence="1">
    <location>
        <begin position="61"/>
        <end position="87"/>
    </location>
</feature>
<keyword evidence="3" id="KW-1185">Reference proteome</keyword>
<evidence type="ECO:0000313" key="3">
    <source>
        <dbReference type="Proteomes" id="UP000270094"/>
    </source>
</evidence>
<keyword evidence="1" id="KW-0472">Membrane</keyword>